<feature type="non-terminal residue" evidence="1">
    <location>
        <position position="1"/>
    </location>
</feature>
<evidence type="ECO:0000313" key="1">
    <source>
        <dbReference type="EMBL" id="KAF2647156.1"/>
    </source>
</evidence>
<dbReference type="Proteomes" id="UP000799324">
    <property type="component" value="Unassembled WGS sequence"/>
</dbReference>
<proteinExistence type="predicted"/>
<name>A0A6A6SHB4_9PLEO</name>
<reference evidence="1" key="1">
    <citation type="journal article" date="2020" name="Stud. Mycol.">
        <title>101 Dothideomycetes genomes: a test case for predicting lifestyles and emergence of pathogens.</title>
        <authorList>
            <person name="Haridas S."/>
            <person name="Albert R."/>
            <person name="Binder M."/>
            <person name="Bloem J."/>
            <person name="Labutti K."/>
            <person name="Salamov A."/>
            <person name="Andreopoulos B."/>
            <person name="Baker S."/>
            <person name="Barry K."/>
            <person name="Bills G."/>
            <person name="Bluhm B."/>
            <person name="Cannon C."/>
            <person name="Castanera R."/>
            <person name="Culley D."/>
            <person name="Daum C."/>
            <person name="Ezra D."/>
            <person name="Gonzalez J."/>
            <person name="Henrissat B."/>
            <person name="Kuo A."/>
            <person name="Liang C."/>
            <person name="Lipzen A."/>
            <person name="Lutzoni F."/>
            <person name="Magnuson J."/>
            <person name="Mondo S."/>
            <person name="Nolan M."/>
            <person name="Ohm R."/>
            <person name="Pangilinan J."/>
            <person name="Park H.-J."/>
            <person name="Ramirez L."/>
            <person name="Alfaro M."/>
            <person name="Sun H."/>
            <person name="Tritt A."/>
            <person name="Yoshinaga Y."/>
            <person name="Zwiers L.-H."/>
            <person name="Turgeon B."/>
            <person name="Goodwin S."/>
            <person name="Spatafora J."/>
            <person name="Crous P."/>
            <person name="Grigoriev I."/>
        </authorList>
    </citation>
    <scope>NUCLEOTIDE SEQUENCE</scope>
    <source>
        <strain evidence="1">CBS 122681</strain>
    </source>
</reference>
<protein>
    <submittedName>
        <fullName evidence="1">Uncharacterized protein</fullName>
    </submittedName>
</protein>
<gene>
    <name evidence="1" type="ORF">K491DRAFT_742171</name>
</gene>
<organism evidence="1 2">
    <name type="scientific">Lophiostoma macrostomum CBS 122681</name>
    <dbReference type="NCBI Taxonomy" id="1314788"/>
    <lineage>
        <taxon>Eukaryota</taxon>
        <taxon>Fungi</taxon>
        <taxon>Dikarya</taxon>
        <taxon>Ascomycota</taxon>
        <taxon>Pezizomycotina</taxon>
        <taxon>Dothideomycetes</taxon>
        <taxon>Pleosporomycetidae</taxon>
        <taxon>Pleosporales</taxon>
        <taxon>Lophiostomataceae</taxon>
        <taxon>Lophiostoma</taxon>
    </lineage>
</organism>
<dbReference type="AlphaFoldDB" id="A0A6A6SHB4"/>
<evidence type="ECO:0000313" key="2">
    <source>
        <dbReference type="Proteomes" id="UP000799324"/>
    </source>
</evidence>
<sequence>PSSPSILPGFFIHSHFYQFIVYPCSLLYSRSCIYARIPIMSAEPKDLAWRIQYYWPDLCFPYPRAHYGYVTDRFLMQKYTLMCGGKNLELKWGVTRVSREEAMKRVANDGPKLEWLNRINYGIYAYDELSCTDREWTDQKLTGDDFVVTHDLDTAFQESCGLQPADVRAKFVALDRACEVEKGFRQQYPLVSTRVYIIFYPKLWNEEGWTDNRIGFTRSQSEMEKFIGTRFQSPRHPPWVAEHRDGVYWFYDLRNTFLSHQPCGTIVDEIWNGDSTAGGKDLLESSTGETRSNSDTVTNAYNANYIEEHIEMAGTSQDD</sequence>
<accession>A0A6A6SHB4</accession>
<dbReference type="EMBL" id="MU004672">
    <property type="protein sequence ID" value="KAF2647156.1"/>
    <property type="molecule type" value="Genomic_DNA"/>
</dbReference>
<keyword evidence="2" id="KW-1185">Reference proteome</keyword>